<feature type="domain" description="Peptidase M48" evidence="9">
    <location>
        <begin position="174"/>
        <end position="358"/>
    </location>
</feature>
<protein>
    <submittedName>
        <fullName evidence="10">Oma1p</fullName>
    </submittedName>
</protein>
<accession>A0A015I464</accession>
<keyword evidence="1 6" id="KW-0645">Protease</keyword>
<evidence type="ECO:0000256" key="8">
    <source>
        <dbReference type="SAM" id="Phobius"/>
    </source>
</evidence>
<dbReference type="InterPro" id="IPR051156">
    <property type="entry name" value="Mito/Outer_Membr_Metalloprot"/>
</dbReference>
<feature type="region of interest" description="Disordered" evidence="7">
    <location>
        <begin position="326"/>
        <end position="350"/>
    </location>
</feature>
<comment type="caution">
    <text evidence="10">The sequence shown here is derived from an EMBL/GenBank/DDBJ whole genome shotgun (WGS) entry which is preliminary data.</text>
</comment>
<name>A0A015I464_RHIIW</name>
<dbReference type="Gene3D" id="3.30.2010.10">
    <property type="entry name" value="Metalloproteases ('zincins'), catalytic domain"/>
    <property type="match status" value="1"/>
</dbReference>
<comment type="cofactor">
    <cofactor evidence="6">
        <name>Zn(2+)</name>
        <dbReference type="ChEBI" id="CHEBI:29105"/>
    </cofactor>
    <text evidence="6">Binds 1 zinc ion per subunit.</text>
</comment>
<keyword evidence="8" id="KW-0472">Membrane</keyword>
<dbReference type="GO" id="GO:0046872">
    <property type="term" value="F:metal ion binding"/>
    <property type="evidence" value="ECO:0007669"/>
    <property type="project" value="UniProtKB-KW"/>
</dbReference>
<proteinExistence type="inferred from homology"/>
<dbReference type="InterPro" id="IPR001915">
    <property type="entry name" value="Peptidase_M48"/>
</dbReference>
<dbReference type="SMR" id="A0A015I464"/>
<organism evidence="10 11">
    <name type="scientific">Rhizophagus irregularis (strain DAOM 197198w)</name>
    <name type="common">Glomus intraradices</name>
    <dbReference type="NCBI Taxonomy" id="1432141"/>
    <lineage>
        <taxon>Eukaryota</taxon>
        <taxon>Fungi</taxon>
        <taxon>Fungi incertae sedis</taxon>
        <taxon>Mucoromycota</taxon>
        <taxon>Glomeromycotina</taxon>
        <taxon>Glomeromycetes</taxon>
        <taxon>Glomerales</taxon>
        <taxon>Glomeraceae</taxon>
        <taxon>Rhizophagus</taxon>
    </lineage>
</organism>
<dbReference type="OrthoDB" id="7464992at2759"/>
<dbReference type="GO" id="GO:0004222">
    <property type="term" value="F:metalloendopeptidase activity"/>
    <property type="evidence" value="ECO:0007669"/>
    <property type="project" value="InterPro"/>
</dbReference>
<dbReference type="GO" id="GO:0034982">
    <property type="term" value="P:mitochondrial protein processing"/>
    <property type="evidence" value="ECO:0007669"/>
    <property type="project" value="TreeGrafter"/>
</dbReference>
<keyword evidence="8" id="KW-0812">Transmembrane</keyword>
<gene>
    <name evidence="10" type="ORF">RirG_258650</name>
</gene>
<feature type="compositionally biased region" description="Basic and acidic residues" evidence="7">
    <location>
        <begin position="328"/>
        <end position="350"/>
    </location>
</feature>
<dbReference type="HOGENOM" id="CLU_683611_0_0_1"/>
<dbReference type="GO" id="GO:0006515">
    <property type="term" value="P:protein quality control for misfolded or incompletely synthesized proteins"/>
    <property type="evidence" value="ECO:0007669"/>
    <property type="project" value="TreeGrafter"/>
</dbReference>
<dbReference type="GO" id="GO:0005743">
    <property type="term" value="C:mitochondrial inner membrane"/>
    <property type="evidence" value="ECO:0007669"/>
    <property type="project" value="TreeGrafter"/>
</dbReference>
<keyword evidence="11" id="KW-1185">Reference proteome</keyword>
<evidence type="ECO:0000256" key="7">
    <source>
        <dbReference type="SAM" id="MobiDB-lite"/>
    </source>
</evidence>
<evidence type="ECO:0000259" key="9">
    <source>
        <dbReference type="Pfam" id="PF01435"/>
    </source>
</evidence>
<keyword evidence="4 6" id="KW-0862">Zinc</keyword>
<reference evidence="10 11" key="1">
    <citation type="submission" date="2014-02" db="EMBL/GenBank/DDBJ databases">
        <title>Single nucleus genome sequencing reveals high similarity among nuclei of an endomycorrhizal fungus.</title>
        <authorList>
            <person name="Lin K."/>
            <person name="Geurts R."/>
            <person name="Zhang Z."/>
            <person name="Limpens E."/>
            <person name="Saunders D.G."/>
            <person name="Mu D."/>
            <person name="Pang E."/>
            <person name="Cao H."/>
            <person name="Cha H."/>
            <person name="Lin T."/>
            <person name="Zhou Q."/>
            <person name="Shang Y."/>
            <person name="Li Y."/>
            <person name="Ivanov S."/>
            <person name="Sharma T."/>
            <person name="Velzen R.V."/>
            <person name="Ruijter N.D."/>
            <person name="Aanen D.K."/>
            <person name="Win J."/>
            <person name="Kamoun S."/>
            <person name="Bisseling T."/>
            <person name="Huang S."/>
        </authorList>
    </citation>
    <scope>NUCLEOTIDE SEQUENCE [LARGE SCALE GENOMIC DNA]</scope>
    <source>
        <strain evidence="11">DAOM197198w</strain>
    </source>
</reference>
<evidence type="ECO:0000256" key="3">
    <source>
        <dbReference type="ARBA" id="ARBA00022801"/>
    </source>
</evidence>
<comment type="similarity">
    <text evidence="6">Belongs to the peptidase M48 family.</text>
</comment>
<evidence type="ECO:0000256" key="1">
    <source>
        <dbReference type="ARBA" id="ARBA00022670"/>
    </source>
</evidence>
<keyword evidence="2" id="KW-0479">Metal-binding</keyword>
<dbReference type="PANTHER" id="PTHR22726">
    <property type="entry name" value="METALLOENDOPEPTIDASE OMA1"/>
    <property type="match status" value="1"/>
</dbReference>
<dbReference type="Pfam" id="PF01435">
    <property type="entry name" value="Peptidase_M48"/>
    <property type="match status" value="1"/>
</dbReference>
<dbReference type="AlphaFoldDB" id="A0A015I464"/>
<dbReference type="STRING" id="1432141.A0A015I464"/>
<feature type="transmembrane region" description="Helical" evidence="8">
    <location>
        <begin position="93"/>
        <end position="111"/>
    </location>
</feature>
<keyword evidence="8" id="KW-1133">Transmembrane helix</keyword>
<keyword evidence="5 6" id="KW-0482">Metalloprotease</keyword>
<dbReference type="PANTHER" id="PTHR22726:SF18">
    <property type="entry name" value="PEPTIDASE M48 DOMAIN-CONTAINING PROTEIN"/>
    <property type="match status" value="1"/>
</dbReference>
<evidence type="ECO:0000313" key="11">
    <source>
        <dbReference type="Proteomes" id="UP000022910"/>
    </source>
</evidence>
<dbReference type="EMBL" id="JEMT01029593">
    <property type="protein sequence ID" value="EXX51777.1"/>
    <property type="molecule type" value="Genomic_DNA"/>
</dbReference>
<evidence type="ECO:0000256" key="5">
    <source>
        <dbReference type="ARBA" id="ARBA00023049"/>
    </source>
</evidence>
<dbReference type="Proteomes" id="UP000022910">
    <property type="component" value="Unassembled WGS sequence"/>
</dbReference>
<sequence>MILNSARNLLLKSTLSKNLVLNQNGLLHKSIQSTFTRYPLKKYPSRSFCNDSQAAIVPLLPTLLFSIPLFVPYFLTLRIIASKTLSPQIRTKLTYSLGSTLLTVPTIFLFTSDIAPNTYRKRFMLLWPWEETKLIDKANECVENVLGSEEIIPENDNRSKLINHILDRIWKYNNKINFNFKKPTIYLIKNDDMLDGVSYPCSVITLTTSWLRLVDYDEDLLAAVLSHEIAHILQNHASEFYGLSFTFKALTQLHDMFYDFLKLLPGINKENINNWIRPLIYLQKHSQILEKEADLLGQEIMANAGYDPANAIKLWELMCNISSTQVPDESHHDDGHGVRHSSESSHPSKEQRVKYLTENLINVQKIYFNTITDNNNNFKSFNYDLGLRRLEFTIWAIFGKNLT</sequence>
<keyword evidence="3 6" id="KW-0378">Hydrolase</keyword>
<feature type="transmembrane region" description="Helical" evidence="8">
    <location>
        <begin position="55"/>
        <end position="81"/>
    </location>
</feature>
<evidence type="ECO:0000313" key="10">
    <source>
        <dbReference type="EMBL" id="EXX51777.1"/>
    </source>
</evidence>
<evidence type="ECO:0000256" key="2">
    <source>
        <dbReference type="ARBA" id="ARBA00022723"/>
    </source>
</evidence>
<evidence type="ECO:0000256" key="4">
    <source>
        <dbReference type="ARBA" id="ARBA00022833"/>
    </source>
</evidence>
<evidence type="ECO:0000256" key="6">
    <source>
        <dbReference type="RuleBase" id="RU003983"/>
    </source>
</evidence>